<accession>A0A151JFC1</accession>
<evidence type="ECO:0000259" key="1">
    <source>
        <dbReference type="PROSITE" id="PS50404"/>
    </source>
</evidence>
<evidence type="ECO:0000313" key="3">
    <source>
        <dbReference type="EMBL" id="KYN24455.1"/>
    </source>
</evidence>
<dbReference type="SFLD" id="SFLDS00019">
    <property type="entry name" value="Glutathione_Transferase_(cytos"/>
    <property type="match status" value="1"/>
</dbReference>
<name>A0A151JFC1_9VIBR</name>
<feature type="domain" description="GST N-terminal" evidence="1">
    <location>
        <begin position="1"/>
        <end position="74"/>
    </location>
</feature>
<evidence type="ECO:0000259" key="2">
    <source>
        <dbReference type="PROSITE" id="PS50405"/>
    </source>
</evidence>
<dbReference type="PANTHER" id="PTHR44051:SF8">
    <property type="entry name" value="GLUTATHIONE S-TRANSFERASE GSTA"/>
    <property type="match status" value="1"/>
</dbReference>
<sequence length="205" mass="22916">MYTLYYSPGTCAIATQVILFELGQEVKIVDRAHVSDFSEITPVKAVPVLVDGERTLTEGAAIILYLLAKHQNSLLPTQGFERQEAIQNLMFANATMHPAYSRLFFIAANIDDEVVKQSTLNKAADAISALWDYVENNLQTKMYLGGDSPSAADILLAVYATWGDYFPVDIRIGIRSRQMIESVHAMPSFQRTIEAQRIESKHNED</sequence>
<dbReference type="InterPro" id="IPR036249">
    <property type="entry name" value="Thioredoxin-like_sf"/>
</dbReference>
<dbReference type="CDD" id="cd03057">
    <property type="entry name" value="GST_N_Beta"/>
    <property type="match status" value="1"/>
</dbReference>
<feature type="domain" description="GST C-terminal" evidence="2">
    <location>
        <begin position="78"/>
        <end position="205"/>
    </location>
</feature>
<dbReference type="InterPro" id="IPR004046">
    <property type="entry name" value="GST_C"/>
</dbReference>
<dbReference type="Proteomes" id="UP000075349">
    <property type="component" value="Unassembled WGS sequence"/>
</dbReference>
<protein>
    <submittedName>
        <fullName evidence="3">Glutathione S-transferase</fullName>
    </submittedName>
</protein>
<proteinExistence type="predicted"/>
<dbReference type="PROSITE" id="PS50404">
    <property type="entry name" value="GST_NTER"/>
    <property type="match status" value="1"/>
</dbReference>
<dbReference type="PANTHER" id="PTHR44051">
    <property type="entry name" value="GLUTATHIONE S-TRANSFERASE-RELATED"/>
    <property type="match status" value="1"/>
</dbReference>
<dbReference type="InterPro" id="IPR004045">
    <property type="entry name" value="Glutathione_S-Trfase_N"/>
</dbReference>
<dbReference type="PROSITE" id="PS50405">
    <property type="entry name" value="GST_CTER"/>
    <property type="match status" value="1"/>
</dbReference>
<dbReference type="Pfam" id="PF00043">
    <property type="entry name" value="GST_C"/>
    <property type="match status" value="1"/>
</dbReference>
<evidence type="ECO:0000313" key="4">
    <source>
        <dbReference type="Proteomes" id="UP000075349"/>
    </source>
</evidence>
<dbReference type="InterPro" id="IPR036282">
    <property type="entry name" value="Glutathione-S-Trfase_C_sf"/>
</dbReference>
<reference evidence="4" key="1">
    <citation type="submission" date="2015-12" db="EMBL/GenBank/DDBJ databases">
        <authorList>
            <person name="Tarr C.L."/>
            <person name="Gladney L.M."/>
        </authorList>
    </citation>
    <scope>NUCLEOTIDE SEQUENCE [LARGE SCALE GENOMIC DNA]</scope>
    <source>
        <strain evidence="4">2756-81</strain>
    </source>
</reference>
<dbReference type="SUPFAM" id="SSF52833">
    <property type="entry name" value="Thioredoxin-like"/>
    <property type="match status" value="1"/>
</dbReference>
<dbReference type="Gene3D" id="3.40.30.10">
    <property type="entry name" value="Glutaredoxin"/>
    <property type="match status" value="1"/>
</dbReference>
<dbReference type="Gene3D" id="1.20.1050.10">
    <property type="match status" value="1"/>
</dbReference>
<comment type="caution">
    <text evidence="3">The sequence shown here is derived from an EMBL/GenBank/DDBJ whole genome shotgun (WGS) entry which is preliminary data.</text>
</comment>
<dbReference type="AlphaFoldDB" id="A0A151JFC1"/>
<dbReference type="GO" id="GO:0016740">
    <property type="term" value="F:transferase activity"/>
    <property type="evidence" value="ECO:0007669"/>
    <property type="project" value="UniProtKB-KW"/>
</dbReference>
<dbReference type="EMBL" id="LOMK01000001">
    <property type="protein sequence ID" value="KYN24455.1"/>
    <property type="molecule type" value="Genomic_DNA"/>
</dbReference>
<dbReference type="InterPro" id="IPR010987">
    <property type="entry name" value="Glutathione-S-Trfase_C-like"/>
</dbReference>
<dbReference type="Pfam" id="PF13417">
    <property type="entry name" value="GST_N_3"/>
    <property type="match status" value="1"/>
</dbReference>
<dbReference type="SUPFAM" id="SSF47616">
    <property type="entry name" value="GST C-terminal domain-like"/>
    <property type="match status" value="1"/>
</dbReference>
<dbReference type="InterPro" id="IPR040079">
    <property type="entry name" value="Glutathione_S-Trfase"/>
</dbReference>
<gene>
    <name evidence="3" type="ORF">AUQ44_00480</name>
</gene>
<dbReference type="SFLD" id="SFLDG00358">
    <property type="entry name" value="Main_(cytGST)"/>
    <property type="match status" value="1"/>
</dbReference>
<keyword evidence="3" id="KW-0808">Transferase</keyword>
<organism evidence="3 4">
    <name type="scientific">Vibrio cidicii</name>
    <dbReference type="NCBI Taxonomy" id="1763883"/>
    <lineage>
        <taxon>Bacteria</taxon>
        <taxon>Pseudomonadati</taxon>
        <taxon>Pseudomonadota</taxon>
        <taxon>Gammaproteobacteria</taxon>
        <taxon>Vibrionales</taxon>
        <taxon>Vibrionaceae</taxon>
        <taxon>Vibrio</taxon>
    </lineage>
</organism>